<protein>
    <submittedName>
        <fullName evidence="2">Uncharacterized protein</fullName>
    </submittedName>
</protein>
<reference evidence="2" key="1">
    <citation type="journal article" date="2023" name="Nat. Commun.">
        <title>Diploid and tetraploid genomes of Acorus and the evolution of monocots.</title>
        <authorList>
            <person name="Ma L."/>
            <person name="Liu K.W."/>
            <person name="Li Z."/>
            <person name="Hsiao Y.Y."/>
            <person name="Qi Y."/>
            <person name="Fu T."/>
            <person name="Tang G.D."/>
            <person name="Zhang D."/>
            <person name="Sun W.H."/>
            <person name="Liu D.K."/>
            <person name="Li Y."/>
            <person name="Chen G.Z."/>
            <person name="Liu X.D."/>
            <person name="Liao X.Y."/>
            <person name="Jiang Y.T."/>
            <person name="Yu X."/>
            <person name="Hao Y."/>
            <person name="Huang J."/>
            <person name="Zhao X.W."/>
            <person name="Ke S."/>
            <person name="Chen Y.Y."/>
            <person name="Wu W.L."/>
            <person name="Hsu J.L."/>
            <person name="Lin Y.F."/>
            <person name="Huang M.D."/>
            <person name="Li C.Y."/>
            <person name="Huang L."/>
            <person name="Wang Z.W."/>
            <person name="Zhao X."/>
            <person name="Zhong W.Y."/>
            <person name="Peng D.H."/>
            <person name="Ahmad S."/>
            <person name="Lan S."/>
            <person name="Zhang J.S."/>
            <person name="Tsai W.C."/>
            <person name="Van de Peer Y."/>
            <person name="Liu Z.J."/>
        </authorList>
    </citation>
    <scope>NUCLEOTIDE SEQUENCE</scope>
    <source>
        <strain evidence="2">CP</strain>
    </source>
</reference>
<proteinExistence type="predicted"/>
<accession>A0AAV9F7S9</accession>
<keyword evidence="1" id="KW-1133">Transmembrane helix</keyword>
<dbReference type="AlphaFoldDB" id="A0AAV9F7S9"/>
<dbReference type="Proteomes" id="UP001180020">
    <property type="component" value="Unassembled WGS sequence"/>
</dbReference>
<dbReference type="EMBL" id="JAUJYO010000003">
    <property type="protein sequence ID" value="KAK1321511.1"/>
    <property type="molecule type" value="Genomic_DNA"/>
</dbReference>
<name>A0AAV9F7S9_ACOCL</name>
<reference evidence="2" key="2">
    <citation type="submission" date="2023-06" db="EMBL/GenBank/DDBJ databases">
        <authorList>
            <person name="Ma L."/>
            <person name="Liu K.-W."/>
            <person name="Li Z."/>
            <person name="Hsiao Y.-Y."/>
            <person name="Qi Y."/>
            <person name="Fu T."/>
            <person name="Tang G."/>
            <person name="Zhang D."/>
            <person name="Sun W.-H."/>
            <person name="Liu D.-K."/>
            <person name="Li Y."/>
            <person name="Chen G.-Z."/>
            <person name="Liu X.-D."/>
            <person name="Liao X.-Y."/>
            <person name="Jiang Y.-T."/>
            <person name="Yu X."/>
            <person name="Hao Y."/>
            <person name="Huang J."/>
            <person name="Zhao X.-W."/>
            <person name="Ke S."/>
            <person name="Chen Y.-Y."/>
            <person name="Wu W.-L."/>
            <person name="Hsu J.-L."/>
            <person name="Lin Y.-F."/>
            <person name="Huang M.-D."/>
            <person name="Li C.-Y."/>
            <person name="Huang L."/>
            <person name="Wang Z.-W."/>
            <person name="Zhao X."/>
            <person name="Zhong W.-Y."/>
            <person name="Peng D.-H."/>
            <person name="Ahmad S."/>
            <person name="Lan S."/>
            <person name="Zhang J.-S."/>
            <person name="Tsai W.-C."/>
            <person name="Van De Peer Y."/>
            <person name="Liu Z.-J."/>
        </authorList>
    </citation>
    <scope>NUCLEOTIDE SEQUENCE</scope>
    <source>
        <strain evidence="2">CP</strain>
        <tissue evidence="2">Leaves</tissue>
    </source>
</reference>
<gene>
    <name evidence="2" type="ORF">QJS10_CPA03g00210</name>
</gene>
<evidence type="ECO:0000256" key="1">
    <source>
        <dbReference type="SAM" id="Phobius"/>
    </source>
</evidence>
<evidence type="ECO:0000313" key="2">
    <source>
        <dbReference type="EMBL" id="KAK1321511.1"/>
    </source>
</evidence>
<keyword evidence="1" id="KW-0472">Membrane</keyword>
<evidence type="ECO:0000313" key="3">
    <source>
        <dbReference type="Proteomes" id="UP001180020"/>
    </source>
</evidence>
<keyword evidence="1" id="KW-0812">Transmembrane</keyword>
<organism evidence="2 3">
    <name type="scientific">Acorus calamus</name>
    <name type="common">Sweet flag</name>
    <dbReference type="NCBI Taxonomy" id="4465"/>
    <lineage>
        <taxon>Eukaryota</taxon>
        <taxon>Viridiplantae</taxon>
        <taxon>Streptophyta</taxon>
        <taxon>Embryophyta</taxon>
        <taxon>Tracheophyta</taxon>
        <taxon>Spermatophyta</taxon>
        <taxon>Magnoliopsida</taxon>
        <taxon>Liliopsida</taxon>
        <taxon>Acoraceae</taxon>
        <taxon>Acorus</taxon>
    </lineage>
</organism>
<feature type="transmembrane region" description="Helical" evidence="1">
    <location>
        <begin position="12"/>
        <end position="30"/>
    </location>
</feature>
<comment type="caution">
    <text evidence="2">The sequence shown here is derived from an EMBL/GenBank/DDBJ whole genome shotgun (WGS) entry which is preliminary data.</text>
</comment>
<keyword evidence="3" id="KW-1185">Reference proteome</keyword>
<sequence length="92" mass="10788">MYRKWSLFTMPPVVLGGVFVVCAIPAYLLGGQRKLKVPPIVQKLRWCHRRVMEIGISGMRRARFNEKLIREGEWLRQLDRARITKEKQTAHA</sequence>